<evidence type="ECO:0000313" key="2">
    <source>
        <dbReference type="Proteomes" id="UP001429580"/>
    </source>
</evidence>
<proteinExistence type="predicted"/>
<comment type="caution">
    <text evidence="1">The sequence shown here is derived from an EMBL/GenBank/DDBJ whole genome shotgun (WGS) entry which is preliminary data.</text>
</comment>
<sequence length="72" mass="7918">MRGRKADILRARANGLVHEAAVAKRDAQAQTGRRGFYAIGIRLMQLVEDGRFIGWAKAFSSKADTGLREESA</sequence>
<evidence type="ECO:0000313" key="1">
    <source>
        <dbReference type="EMBL" id="NIJ56930.1"/>
    </source>
</evidence>
<dbReference type="Proteomes" id="UP001429580">
    <property type="component" value="Unassembled WGS sequence"/>
</dbReference>
<accession>A0ABX0UYD0</accession>
<reference evidence="1 2" key="1">
    <citation type="submission" date="2020-03" db="EMBL/GenBank/DDBJ databases">
        <title>Genomic Encyclopedia of Type Strains, Phase IV (KMG-IV): sequencing the most valuable type-strain genomes for metagenomic binning, comparative biology and taxonomic classification.</title>
        <authorList>
            <person name="Goeker M."/>
        </authorList>
    </citation>
    <scope>NUCLEOTIDE SEQUENCE [LARGE SCALE GENOMIC DNA]</scope>
    <source>
        <strain evidence="1 2">DSM 103870</strain>
    </source>
</reference>
<keyword evidence="2" id="KW-1185">Reference proteome</keyword>
<protein>
    <submittedName>
        <fullName evidence="1">Uncharacterized protein</fullName>
    </submittedName>
</protein>
<dbReference type="RefSeq" id="WP_166948814.1">
    <property type="nucleotide sequence ID" value="NZ_JAASQI010000001.1"/>
</dbReference>
<name>A0ABX0UYD0_9HYPH</name>
<dbReference type="EMBL" id="JAASQI010000001">
    <property type="protein sequence ID" value="NIJ56930.1"/>
    <property type="molecule type" value="Genomic_DNA"/>
</dbReference>
<organism evidence="1 2">
    <name type="scientific">Pseudochelatococcus lubricantis</name>
    <dbReference type="NCBI Taxonomy" id="1538102"/>
    <lineage>
        <taxon>Bacteria</taxon>
        <taxon>Pseudomonadati</taxon>
        <taxon>Pseudomonadota</taxon>
        <taxon>Alphaproteobacteria</taxon>
        <taxon>Hyphomicrobiales</taxon>
        <taxon>Chelatococcaceae</taxon>
        <taxon>Pseudochelatococcus</taxon>
    </lineage>
</organism>
<gene>
    <name evidence="1" type="ORF">FHS82_000743</name>
</gene>